<gene>
    <name evidence="1" type="ORF">ACFPFX_12500</name>
</gene>
<proteinExistence type="predicted"/>
<dbReference type="Proteomes" id="UP001595834">
    <property type="component" value="Unassembled WGS sequence"/>
</dbReference>
<dbReference type="EMBL" id="JBHSIZ010000015">
    <property type="protein sequence ID" value="MFC4957109.1"/>
    <property type="molecule type" value="Genomic_DNA"/>
</dbReference>
<dbReference type="RefSeq" id="WP_344380657.1">
    <property type="nucleotide sequence ID" value="NZ_BAAASQ010000051.1"/>
</dbReference>
<organism evidence="1 2">
    <name type="scientific">Streptomyces mauvecolor</name>
    <dbReference type="NCBI Taxonomy" id="58345"/>
    <lineage>
        <taxon>Bacteria</taxon>
        <taxon>Bacillati</taxon>
        <taxon>Actinomycetota</taxon>
        <taxon>Actinomycetes</taxon>
        <taxon>Kitasatosporales</taxon>
        <taxon>Streptomycetaceae</taxon>
        <taxon>Streptomyces</taxon>
    </lineage>
</organism>
<protein>
    <submittedName>
        <fullName evidence="1">Uncharacterized protein</fullName>
    </submittedName>
</protein>
<reference evidence="2" key="1">
    <citation type="journal article" date="2019" name="Int. J. Syst. Evol. Microbiol.">
        <title>The Global Catalogue of Microorganisms (GCM) 10K type strain sequencing project: providing services to taxonomists for standard genome sequencing and annotation.</title>
        <authorList>
            <consortium name="The Broad Institute Genomics Platform"/>
            <consortium name="The Broad Institute Genome Sequencing Center for Infectious Disease"/>
            <person name="Wu L."/>
            <person name="Ma J."/>
        </authorList>
    </citation>
    <scope>NUCLEOTIDE SEQUENCE [LARGE SCALE GENOMIC DNA]</scope>
    <source>
        <strain evidence="2">CCM 7224</strain>
    </source>
</reference>
<name>A0ABV9UN65_9ACTN</name>
<sequence length="152" mass="16250">MSGEREFWHLSQEQADGTACVVCGVDYRTHKARHVPVGRSAETRSQVFACAGPCALHVVREAEDQAREMIELAGLDDFIADGGDGASLGQDGEFGYLLRDLRILVGVEALLTASSSVAVVRFLLSLAGIHGELASQRARLLVLRLEQGDGGT</sequence>
<evidence type="ECO:0000313" key="2">
    <source>
        <dbReference type="Proteomes" id="UP001595834"/>
    </source>
</evidence>
<keyword evidence="2" id="KW-1185">Reference proteome</keyword>
<comment type="caution">
    <text evidence="1">The sequence shown here is derived from an EMBL/GenBank/DDBJ whole genome shotgun (WGS) entry which is preliminary data.</text>
</comment>
<evidence type="ECO:0000313" key="1">
    <source>
        <dbReference type="EMBL" id="MFC4957109.1"/>
    </source>
</evidence>
<accession>A0ABV9UN65</accession>